<reference evidence="1 2" key="1">
    <citation type="submission" date="2020-08" db="EMBL/GenBank/DDBJ databases">
        <title>Genomic Encyclopedia of Type Strains, Phase IV (KMG-V): Genome sequencing to study the core and pangenomes of soil and plant-associated prokaryotes.</title>
        <authorList>
            <person name="Whitman W."/>
        </authorList>
    </citation>
    <scope>NUCLEOTIDE SEQUENCE [LARGE SCALE GENOMIC DNA]</scope>
    <source>
        <strain evidence="1 2">M8UP14</strain>
    </source>
</reference>
<organism evidence="1 2">
    <name type="scientific">Granulicella aggregans</name>
    <dbReference type="NCBI Taxonomy" id="474949"/>
    <lineage>
        <taxon>Bacteria</taxon>
        <taxon>Pseudomonadati</taxon>
        <taxon>Acidobacteriota</taxon>
        <taxon>Terriglobia</taxon>
        <taxon>Terriglobales</taxon>
        <taxon>Acidobacteriaceae</taxon>
        <taxon>Granulicella</taxon>
    </lineage>
</organism>
<proteinExistence type="predicted"/>
<keyword evidence="2" id="KW-1185">Reference proteome</keyword>
<protein>
    <submittedName>
        <fullName evidence="1">Uncharacterized protein</fullName>
    </submittedName>
</protein>
<evidence type="ECO:0000313" key="2">
    <source>
        <dbReference type="Proteomes" id="UP000540989"/>
    </source>
</evidence>
<comment type="caution">
    <text evidence="1">The sequence shown here is derived from an EMBL/GenBank/DDBJ whole genome shotgun (WGS) entry which is preliminary data.</text>
</comment>
<dbReference type="AlphaFoldDB" id="A0A7W8E1S6"/>
<sequence length="399" mass="44632">MADTIWSDLRTTLEEGEPVRYWGPFRGYTYGTFTLQELTADSITIIIPSGEPRKISKRNFEELAGMLDGYAAREVSGDEVKRRTGSSAYIFSLVQEIRSRRDRPQRTIGDLLLPKSRVFLKAEYGPVSQSWPAASFSDPQYAQQLAADMKVDQDLILFSGTQSEPTPKHYRGRLMCIFHVYPGPPIDSGLVVDPAALASFQDGNKNRFAHSLPASVAWGLPELPSARELLGDTYSHLGQGTSRQSYVEVPRERIARLNAVLITRIPIATPQLQEAGLLIPQDELDRQLNQILARLLARAQQSGAMQSRQAPLRIIEITKAQLRELWQRQQGLCRLCGASIPLDTINPLLLPSADRIDNDDGHYSLANTQLTHRACNLGRNIGSIEQFAEWLHLARQVHP</sequence>
<name>A0A7W8E1S6_9BACT</name>
<evidence type="ECO:0000313" key="1">
    <source>
        <dbReference type="EMBL" id="MBB5055459.1"/>
    </source>
</evidence>
<dbReference type="EMBL" id="JACHIP010000001">
    <property type="protein sequence ID" value="MBB5055459.1"/>
    <property type="molecule type" value="Genomic_DNA"/>
</dbReference>
<gene>
    <name evidence="1" type="ORF">HDF16_000128</name>
</gene>
<dbReference type="Proteomes" id="UP000540989">
    <property type="component" value="Unassembled WGS sequence"/>
</dbReference>
<dbReference type="RefSeq" id="WP_184213165.1">
    <property type="nucleotide sequence ID" value="NZ_JACHIP010000001.1"/>
</dbReference>
<accession>A0A7W8E1S6</accession>